<evidence type="ECO:0000259" key="1">
    <source>
        <dbReference type="PROSITE" id="PS50011"/>
    </source>
</evidence>
<dbReference type="Pfam" id="PF07714">
    <property type="entry name" value="PK_Tyr_Ser-Thr"/>
    <property type="match status" value="1"/>
</dbReference>
<feature type="domain" description="Protein kinase" evidence="1">
    <location>
        <begin position="1"/>
        <end position="227"/>
    </location>
</feature>
<dbReference type="PROSITE" id="PS50011">
    <property type="entry name" value="PROTEIN_KINASE_DOM"/>
    <property type="match status" value="1"/>
</dbReference>
<dbReference type="InterPro" id="IPR011009">
    <property type="entry name" value="Kinase-like_dom_sf"/>
</dbReference>
<dbReference type="InterPro" id="IPR000719">
    <property type="entry name" value="Prot_kinase_dom"/>
</dbReference>
<protein>
    <recommendedName>
        <fullName evidence="1">Protein kinase domain-containing protein</fullName>
    </recommendedName>
</protein>
<sequence length="231" mass="25764">MLCRELAIWARLRHENVLPFYGIAFGFGPLPAIVGPWAENGTLGDYLGRDPGLRTRVRLLCEIASGLHYLHSQMVIHGDLTGTNVLIDGSGKAYLSDFGLATIHHEFLGTSFYMSSSLGNIRWAAPELFQVLEGEGNQSVLCSEETDVYSYGSIILQVLSGKVPFSGSITRHVYGKVALGYRPPRETGWDGQPIPDVYWHFIERCWDKTPSKRPSSSEVLEFMRSQLTEPE</sequence>
<dbReference type="PANTHER" id="PTHR44329">
    <property type="entry name" value="SERINE/THREONINE-PROTEIN KINASE TNNI3K-RELATED"/>
    <property type="match status" value="1"/>
</dbReference>
<accession>A0A0C9SNU2</accession>
<dbReference type="OrthoDB" id="4062651at2759"/>
<dbReference type="InterPro" id="IPR001245">
    <property type="entry name" value="Ser-Thr/Tyr_kinase_cat_dom"/>
</dbReference>
<dbReference type="Gene3D" id="1.10.510.10">
    <property type="entry name" value="Transferase(Phosphotransferase) domain 1"/>
    <property type="match status" value="1"/>
</dbReference>
<dbReference type="GO" id="GO:0004674">
    <property type="term" value="F:protein serine/threonine kinase activity"/>
    <property type="evidence" value="ECO:0007669"/>
    <property type="project" value="TreeGrafter"/>
</dbReference>
<dbReference type="InterPro" id="IPR008266">
    <property type="entry name" value="Tyr_kinase_AS"/>
</dbReference>
<gene>
    <name evidence="2" type="ORF">PAXINDRAFT_172913</name>
</gene>
<evidence type="ECO:0000313" key="2">
    <source>
        <dbReference type="EMBL" id="KIJ08429.1"/>
    </source>
</evidence>
<reference evidence="3" key="2">
    <citation type="submission" date="2015-01" db="EMBL/GenBank/DDBJ databases">
        <title>Evolutionary Origins and Diversification of the Mycorrhizal Mutualists.</title>
        <authorList>
            <consortium name="DOE Joint Genome Institute"/>
            <consortium name="Mycorrhizal Genomics Consortium"/>
            <person name="Kohler A."/>
            <person name="Kuo A."/>
            <person name="Nagy L.G."/>
            <person name="Floudas D."/>
            <person name="Copeland A."/>
            <person name="Barry K.W."/>
            <person name="Cichocki N."/>
            <person name="Veneault-Fourrey C."/>
            <person name="LaButti K."/>
            <person name="Lindquist E.A."/>
            <person name="Lipzen A."/>
            <person name="Lundell T."/>
            <person name="Morin E."/>
            <person name="Murat C."/>
            <person name="Riley R."/>
            <person name="Ohm R."/>
            <person name="Sun H."/>
            <person name="Tunlid A."/>
            <person name="Henrissat B."/>
            <person name="Grigoriev I.V."/>
            <person name="Hibbett D.S."/>
            <person name="Martin F."/>
        </authorList>
    </citation>
    <scope>NUCLEOTIDE SEQUENCE [LARGE SCALE GENOMIC DNA]</scope>
    <source>
        <strain evidence="3">ATCC 200175</strain>
    </source>
</reference>
<dbReference type="PIRSF" id="PIRSF000654">
    <property type="entry name" value="Integrin-linked_kinase"/>
    <property type="match status" value="1"/>
</dbReference>
<dbReference type="PROSITE" id="PS00109">
    <property type="entry name" value="PROTEIN_KINASE_TYR"/>
    <property type="match status" value="1"/>
</dbReference>
<dbReference type="AlphaFoldDB" id="A0A0C9SNU2"/>
<organism evidence="2 3">
    <name type="scientific">Paxillus involutus ATCC 200175</name>
    <dbReference type="NCBI Taxonomy" id="664439"/>
    <lineage>
        <taxon>Eukaryota</taxon>
        <taxon>Fungi</taxon>
        <taxon>Dikarya</taxon>
        <taxon>Basidiomycota</taxon>
        <taxon>Agaricomycotina</taxon>
        <taxon>Agaricomycetes</taxon>
        <taxon>Agaricomycetidae</taxon>
        <taxon>Boletales</taxon>
        <taxon>Paxilineae</taxon>
        <taxon>Paxillaceae</taxon>
        <taxon>Paxillus</taxon>
    </lineage>
</organism>
<dbReference type="InterPro" id="IPR051681">
    <property type="entry name" value="Ser/Thr_Kinases-Pseudokinases"/>
</dbReference>
<proteinExistence type="predicted"/>
<reference evidence="2 3" key="1">
    <citation type="submission" date="2014-06" db="EMBL/GenBank/DDBJ databases">
        <authorList>
            <consortium name="DOE Joint Genome Institute"/>
            <person name="Kuo A."/>
            <person name="Kohler A."/>
            <person name="Nagy L.G."/>
            <person name="Floudas D."/>
            <person name="Copeland A."/>
            <person name="Barry K.W."/>
            <person name="Cichocki N."/>
            <person name="Veneault-Fourrey C."/>
            <person name="LaButti K."/>
            <person name="Lindquist E.A."/>
            <person name="Lipzen A."/>
            <person name="Lundell T."/>
            <person name="Morin E."/>
            <person name="Murat C."/>
            <person name="Sun H."/>
            <person name="Tunlid A."/>
            <person name="Henrissat B."/>
            <person name="Grigoriev I.V."/>
            <person name="Hibbett D.S."/>
            <person name="Martin F."/>
            <person name="Nordberg H.P."/>
            <person name="Cantor M.N."/>
            <person name="Hua S.X."/>
        </authorList>
    </citation>
    <scope>NUCLEOTIDE SEQUENCE [LARGE SCALE GENOMIC DNA]</scope>
    <source>
        <strain evidence="2 3">ATCC 200175</strain>
    </source>
</reference>
<dbReference type="SUPFAM" id="SSF56112">
    <property type="entry name" value="Protein kinase-like (PK-like)"/>
    <property type="match status" value="1"/>
</dbReference>
<dbReference type="HOGENOM" id="CLU_000288_7_18_1"/>
<evidence type="ECO:0000313" key="3">
    <source>
        <dbReference type="Proteomes" id="UP000053647"/>
    </source>
</evidence>
<dbReference type="Proteomes" id="UP000053647">
    <property type="component" value="Unassembled WGS sequence"/>
</dbReference>
<name>A0A0C9SNU2_PAXIN</name>
<dbReference type="GO" id="GO:0005524">
    <property type="term" value="F:ATP binding"/>
    <property type="evidence" value="ECO:0007669"/>
    <property type="project" value="InterPro"/>
</dbReference>
<dbReference type="EMBL" id="KN819624">
    <property type="protein sequence ID" value="KIJ08429.1"/>
    <property type="molecule type" value="Genomic_DNA"/>
</dbReference>
<keyword evidence="3" id="KW-1185">Reference proteome</keyword>